<dbReference type="Proteomes" id="UP000494206">
    <property type="component" value="Unassembled WGS sequence"/>
</dbReference>
<dbReference type="PRINTS" id="PR00756">
    <property type="entry name" value="ALADIPTASE"/>
</dbReference>
<evidence type="ECO:0000256" key="6">
    <source>
        <dbReference type="ARBA" id="ARBA00022801"/>
    </source>
</evidence>
<dbReference type="SUPFAM" id="SSF63737">
    <property type="entry name" value="Leukotriene A4 hydrolase N-terminal domain"/>
    <property type="match status" value="1"/>
</dbReference>
<dbReference type="Gene3D" id="1.10.390.10">
    <property type="entry name" value="Neutral Protease Domain 2"/>
    <property type="match status" value="1"/>
</dbReference>
<accession>A0A8S1F6M6</accession>
<sequence length="601" mass="67826">MAPPHPLDPSTGSNYREITVSHYSLKWEVDFDKSAIRGSVDIDLKVKEATSKIVLDIRDLSISTVSIGGNAQKFTIEDNEALGQKLNISTDALNPGDQVKVTINYETGKNAAALQFLTKEQTTDKKAPYLFSQCQAINARSIVPCMDTPSVKSTYEAKVTVPRDLTCLMSAIGGSSQRVGDKAFFNFKQPVPIPAYLLAIVVGHLEQKTISDRCSVWAEPSQAELASFEFAETEKILKIAEDLAGPYVWGRYDLVVLPSTFPFGGMENPCLTFVTPTLLAGDRSLVNVIAHEISHSWTGNLVTNFSWEHFWLNEGFTVFLERKIHGRMYSEKERQFESESGYETLVQTVNEVWGADHEYTKLIQNLGSADPDEAFSSIPYEKGSAFLLTIEQQLGDNSRFEQFLREYIKTFSYKSVSTEEWKEALYGFFTDKRQILDQVDWKLWLNQPGIPPKPQYDSSLMLACKELAAKWTSGGPTPTDGSEFLKMSNSQKLAVLDTIRVNRKTFGDQMPSLTSVYKLDEAKNAELRFRWLMLGLDTKWEPIIEASLAFALNIGRMKYCKPIYKGLFEWSLTRNRAIEQFKANIPNMHPITVHAIERLLK</sequence>
<dbReference type="PANTHER" id="PTHR45726:SF3">
    <property type="entry name" value="LEUKOTRIENE A-4 HYDROLASE"/>
    <property type="match status" value="1"/>
</dbReference>
<keyword evidence="3" id="KW-0963">Cytoplasm</keyword>
<feature type="binding site" evidence="11">
    <location>
        <position position="291"/>
    </location>
    <ligand>
        <name>Zn(2+)</name>
        <dbReference type="ChEBI" id="CHEBI:29105"/>
        <note>catalytic</note>
    </ligand>
</feature>
<dbReference type="GO" id="GO:0004177">
    <property type="term" value="F:aminopeptidase activity"/>
    <property type="evidence" value="ECO:0007669"/>
    <property type="project" value="TreeGrafter"/>
</dbReference>
<dbReference type="InterPro" id="IPR034015">
    <property type="entry name" value="M1_LTA4H"/>
</dbReference>
<feature type="binding site" evidence="10">
    <location>
        <begin position="262"/>
        <end position="267"/>
    </location>
    <ligand>
        <name>a peptide</name>
        <dbReference type="ChEBI" id="CHEBI:60466"/>
    </ligand>
</feature>
<dbReference type="GO" id="GO:0004301">
    <property type="term" value="F:epoxide hydrolase activity"/>
    <property type="evidence" value="ECO:0007669"/>
    <property type="project" value="TreeGrafter"/>
</dbReference>
<feature type="binding site" evidence="11">
    <location>
        <position position="295"/>
    </location>
    <ligand>
        <name>Zn(2+)</name>
        <dbReference type="ChEBI" id="CHEBI:29105"/>
        <note>catalytic</note>
    </ligand>
</feature>
<dbReference type="GO" id="GO:0008270">
    <property type="term" value="F:zinc ion binding"/>
    <property type="evidence" value="ECO:0007669"/>
    <property type="project" value="InterPro"/>
</dbReference>
<dbReference type="FunFam" id="2.60.40.1730:FF:000004">
    <property type="entry name" value="Leukotriene A(4) hydrolase"/>
    <property type="match status" value="1"/>
</dbReference>
<feature type="binding site" evidence="10">
    <location>
        <begin position="556"/>
        <end position="558"/>
    </location>
    <ligand>
        <name>a peptide</name>
        <dbReference type="ChEBI" id="CHEBI:60466"/>
    </ligand>
</feature>
<evidence type="ECO:0000256" key="8">
    <source>
        <dbReference type="ARBA" id="ARBA00023049"/>
    </source>
</evidence>
<evidence type="ECO:0000256" key="7">
    <source>
        <dbReference type="ARBA" id="ARBA00022833"/>
    </source>
</evidence>
<dbReference type="Gene3D" id="2.60.40.1730">
    <property type="entry name" value="tricorn interacting facor f3 domain"/>
    <property type="match status" value="1"/>
</dbReference>
<keyword evidence="6" id="KW-0378">Hydrolase</keyword>
<dbReference type="EMBL" id="CADEPM010000005">
    <property type="protein sequence ID" value="CAB3406460.1"/>
    <property type="molecule type" value="Genomic_DNA"/>
</dbReference>
<dbReference type="SUPFAM" id="SSF55486">
    <property type="entry name" value="Metalloproteases ('zincins'), catalytic domain"/>
    <property type="match status" value="1"/>
</dbReference>
<name>A0A8S1F6M6_9PELO</name>
<dbReference type="InterPro" id="IPR042097">
    <property type="entry name" value="Aminopeptidase_N-like_N_sf"/>
</dbReference>
<dbReference type="InterPro" id="IPR014782">
    <property type="entry name" value="Peptidase_M1_dom"/>
</dbReference>
<dbReference type="Pfam" id="PF17900">
    <property type="entry name" value="Peptidase_M1_N"/>
    <property type="match status" value="1"/>
</dbReference>
<keyword evidence="7 11" id="KW-0862">Zinc</keyword>
<evidence type="ECO:0000313" key="13">
    <source>
        <dbReference type="EMBL" id="CAB3406460.1"/>
    </source>
</evidence>
<dbReference type="GO" id="GO:0006508">
    <property type="term" value="P:proteolysis"/>
    <property type="evidence" value="ECO:0007669"/>
    <property type="project" value="UniProtKB-KW"/>
</dbReference>
<keyword evidence="4" id="KW-0645">Protease</keyword>
<gene>
    <name evidence="13" type="ORF">CBOVIS_LOCUS8534</name>
</gene>
<comment type="subcellular location">
    <subcellularLocation>
        <location evidence="1">Cytoplasm</location>
    </subcellularLocation>
</comment>
<evidence type="ECO:0000313" key="14">
    <source>
        <dbReference type="Proteomes" id="UP000494206"/>
    </source>
</evidence>
<evidence type="ECO:0000259" key="12">
    <source>
        <dbReference type="SMART" id="SM01263"/>
    </source>
</evidence>
<dbReference type="CDD" id="cd09599">
    <property type="entry name" value="M1_LTA4H"/>
    <property type="match status" value="1"/>
</dbReference>
<dbReference type="InterPro" id="IPR027268">
    <property type="entry name" value="Peptidase_M4/M1_CTD_sf"/>
</dbReference>
<proteinExistence type="inferred from homology"/>
<dbReference type="SMART" id="SM01263">
    <property type="entry name" value="Leuk-A4-hydro_C"/>
    <property type="match status" value="1"/>
</dbReference>
<evidence type="ECO:0000256" key="4">
    <source>
        <dbReference type="ARBA" id="ARBA00022670"/>
    </source>
</evidence>
<dbReference type="FunFam" id="3.30.2010.30:FF:000001">
    <property type="entry name" value="Leukotriene A(4) hydrolase"/>
    <property type="match status" value="1"/>
</dbReference>
<organism evidence="13 14">
    <name type="scientific">Caenorhabditis bovis</name>
    <dbReference type="NCBI Taxonomy" id="2654633"/>
    <lineage>
        <taxon>Eukaryota</taxon>
        <taxon>Metazoa</taxon>
        <taxon>Ecdysozoa</taxon>
        <taxon>Nematoda</taxon>
        <taxon>Chromadorea</taxon>
        <taxon>Rhabditida</taxon>
        <taxon>Rhabditina</taxon>
        <taxon>Rhabditomorpha</taxon>
        <taxon>Rhabditoidea</taxon>
        <taxon>Rhabditidae</taxon>
        <taxon>Peloderinae</taxon>
        <taxon>Caenorhabditis</taxon>
    </lineage>
</organism>
<keyword evidence="5 11" id="KW-0479">Metal-binding</keyword>
<dbReference type="GO" id="GO:0005829">
    <property type="term" value="C:cytosol"/>
    <property type="evidence" value="ECO:0007669"/>
    <property type="project" value="TreeGrafter"/>
</dbReference>
<dbReference type="OrthoDB" id="79562at2759"/>
<dbReference type="Gene3D" id="3.30.2010.30">
    <property type="match status" value="1"/>
</dbReference>
<evidence type="ECO:0000256" key="5">
    <source>
        <dbReference type="ARBA" id="ARBA00022723"/>
    </source>
</evidence>
<dbReference type="InterPro" id="IPR015211">
    <property type="entry name" value="Peptidase_M1_C"/>
</dbReference>
<feature type="binding site" evidence="10">
    <location>
        <begin position="133"/>
        <end position="135"/>
    </location>
    <ligand>
        <name>a peptide</name>
        <dbReference type="ChEBI" id="CHEBI:60466"/>
    </ligand>
</feature>
<evidence type="ECO:0000256" key="1">
    <source>
        <dbReference type="ARBA" id="ARBA00004496"/>
    </source>
</evidence>
<comment type="cofactor">
    <cofactor evidence="11">
        <name>Zn(2+)</name>
        <dbReference type="ChEBI" id="CHEBI:29105"/>
    </cofactor>
    <text evidence="11">Binds 1 zinc ion per subunit.</text>
</comment>
<dbReference type="Gene3D" id="1.25.40.320">
    <property type="entry name" value="Peptidase M1, leukotriene A4 hydrolase/aminopeptidase C-terminal domain"/>
    <property type="match status" value="1"/>
</dbReference>
<dbReference type="PANTHER" id="PTHR45726">
    <property type="entry name" value="LEUKOTRIENE A-4 HYDROLASE"/>
    <property type="match status" value="1"/>
</dbReference>
<keyword evidence="8" id="KW-0482">Metalloprotease</keyword>
<dbReference type="Pfam" id="PF01433">
    <property type="entry name" value="Peptidase_M1"/>
    <property type="match status" value="1"/>
</dbReference>
<feature type="active site" description="Proton acceptor" evidence="9">
    <location>
        <position position="292"/>
    </location>
</feature>
<reference evidence="13 14" key="1">
    <citation type="submission" date="2020-04" db="EMBL/GenBank/DDBJ databases">
        <authorList>
            <person name="Laetsch R D."/>
            <person name="Stevens L."/>
            <person name="Kumar S."/>
            <person name="Blaxter L. M."/>
        </authorList>
    </citation>
    <scope>NUCLEOTIDE SEQUENCE [LARGE SCALE GENOMIC DNA]</scope>
</reference>
<protein>
    <recommendedName>
        <fullName evidence="12">Peptidase M1 leukotriene A4 hydrolase/aminopeptidase C-terminal domain-containing protein</fullName>
    </recommendedName>
</protein>
<dbReference type="InterPro" id="IPR001930">
    <property type="entry name" value="Peptidase_M1"/>
</dbReference>
<dbReference type="FunFam" id="1.10.390.10:FF:000003">
    <property type="entry name" value="Leukotriene A(4) hydrolase"/>
    <property type="match status" value="1"/>
</dbReference>
<feature type="active site" description="Proton donor" evidence="9">
    <location>
        <position position="380"/>
    </location>
</feature>
<dbReference type="InterPro" id="IPR016024">
    <property type="entry name" value="ARM-type_fold"/>
</dbReference>
<dbReference type="InterPro" id="IPR038502">
    <property type="entry name" value="M1_LTA-4_hydro/amino_C_sf"/>
</dbReference>
<comment type="similarity">
    <text evidence="2">Belongs to the peptidase M1 family.</text>
</comment>
<comment type="caution">
    <text evidence="13">The sequence shown here is derived from an EMBL/GenBank/DDBJ whole genome shotgun (WGS) entry which is preliminary data.</text>
</comment>
<evidence type="ECO:0000256" key="11">
    <source>
        <dbReference type="PIRSR" id="PIRSR634015-3"/>
    </source>
</evidence>
<evidence type="ECO:0000256" key="10">
    <source>
        <dbReference type="PIRSR" id="PIRSR634015-2"/>
    </source>
</evidence>
<evidence type="ECO:0000256" key="3">
    <source>
        <dbReference type="ARBA" id="ARBA00022490"/>
    </source>
</evidence>
<dbReference type="SUPFAM" id="SSF48371">
    <property type="entry name" value="ARM repeat"/>
    <property type="match status" value="1"/>
</dbReference>
<evidence type="ECO:0000256" key="2">
    <source>
        <dbReference type="ARBA" id="ARBA00010136"/>
    </source>
</evidence>
<dbReference type="InterPro" id="IPR045357">
    <property type="entry name" value="Aminopeptidase_N-like_N"/>
</dbReference>
<dbReference type="GO" id="GO:0008237">
    <property type="term" value="F:metallopeptidase activity"/>
    <property type="evidence" value="ECO:0007669"/>
    <property type="project" value="UniProtKB-KW"/>
</dbReference>
<feature type="domain" description="Peptidase M1 leukotriene A4 hydrolase/aminopeptidase C-terminal" evidence="12">
    <location>
        <begin position="459"/>
        <end position="600"/>
    </location>
</feature>
<dbReference type="GO" id="GO:0043171">
    <property type="term" value="P:peptide catabolic process"/>
    <property type="evidence" value="ECO:0007669"/>
    <property type="project" value="TreeGrafter"/>
</dbReference>
<dbReference type="AlphaFoldDB" id="A0A8S1F6M6"/>
<dbReference type="InterPro" id="IPR049980">
    <property type="entry name" value="LTA4H_cat"/>
</dbReference>
<dbReference type="Pfam" id="PF09127">
    <property type="entry name" value="Leuk-A4-hydro_C"/>
    <property type="match status" value="1"/>
</dbReference>
<feature type="binding site" evidence="11">
    <location>
        <position position="314"/>
    </location>
    <ligand>
        <name>Zn(2+)</name>
        <dbReference type="ChEBI" id="CHEBI:29105"/>
        <note>catalytic</note>
    </ligand>
</feature>
<evidence type="ECO:0000256" key="9">
    <source>
        <dbReference type="PIRSR" id="PIRSR634015-1"/>
    </source>
</evidence>
<keyword evidence="14" id="KW-1185">Reference proteome</keyword>